<proteinExistence type="predicted"/>
<feature type="DNA-binding region" description="H-T-H motif" evidence="2">
    <location>
        <begin position="24"/>
        <end position="43"/>
    </location>
</feature>
<dbReference type="InterPro" id="IPR009057">
    <property type="entry name" value="Homeodomain-like_sf"/>
</dbReference>
<organism evidence="4 5">
    <name type="scientific">Vallitalea pronyensis</name>
    <dbReference type="NCBI Taxonomy" id="1348613"/>
    <lineage>
        <taxon>Bacteria</taxon>
        <taxon>Bacillati</taxon>
        <taxon>Bacillota</taxon>
        <taxon>Clostridia</taxon>
        <taxon>Lachnospirales</taxon>
        <taxon>Vallitaleaceae</taxon>
        <taxon>Vallitalea</taxon>
    </lineage>
</organism>
<dbReference type="GO" id="GO:0003677">
    <property type="term" value="F:DNA binding"/>
    <property type="evidence" value="ECO:0007669"/>
    <property type="project" value="UniProtKB-UniRule"/>
</dbReference>
<dbReference type="InterPro" id="IPR050624">
    <property type="entry name" value="HTH-type_Tx_Regulator"/>
</dbReference>
<name>A0A8J8MGH1_9FIRM</name>
<reference evidence="4" key="1">
    <citation type="submission" date="2020-07" db="EMBL/GenBank/DDBJ databases">
        <title>Vallitalea pronyensis genome.</title>
        <authorList>
            <person name="Postec A."/>
        </authorList>
    </citation>
    <scope>NUCLEOTIDE SEQUENCE</scope>
    <source>
        <strain evidence="4">FatNI3</strain>
    </source>
</reference>
<dbReference type="Pfam" id="PF00440">
    <property type="entry name" value="TetR_N"/>
    <property type="match status" value="1"/>
</dbReference>
<accession>A0A8J8MGH1</accession>
<dbReference type="Proteomes" id="UP000683246">
    <property type="component" value="Chromosome"/>
</dbReference>
<dbReference type="PANTHER" id="PTHR43479">
    <property type="entry name" value="ACREF/ENVCD OPERON REPRESSOR-RELATED"/>
    <property type="match status" value="1"/>
</dbReference>
<dbReference type="PANTHER" id="PTHR43479:SF11">
    <property type="entry name" value="ACREF_ENVCD OPERON REPRESSOR-RELATED"/>
    <property type="match status" value="1"/>
</dbReference>
<dbReference type="InterPro" id="IPR001647">
    <property type="entry name" value="HTH_TetR"/>
</dbReference>
<keyword evidence="1 2" id="KW-0238">DNA-binding</keyword>
<evidence type="ECO:0000313" key="5">
    <source>
        <dbReference type="Proteomes" id="UP000683246"/>
    </source>
</evidence>
<dbReference type="KEGG" id="vpy:HZI73_02090"/>
<dbReference type="RefSeq" id="WP_212696612.1">
    <property type="nucleotide sequence ID" value="NZ_CP058649.1"/>
</dbReference>
<feature type="domain" description="HTH tetR-type" evidence="3">
    <location>
        <begin position="1"/>
        <end position="61"/>
    </location>
</feature>
<dbReference type="Gene3D" id="1.10.357.10">
    <property type="entry name" value="Tetracycline Repressor, domain 2"/>
    <property type="match status" value="1"/>
</dbReference>
<gene>
    <name evidence="4" type="ORF">HZI73_02090</name>
</gene>
<dbReference type="EMBL" id="CP058649">
    <property type="protein sequence ID" value="QUI21150.1"/>
    <property type="molecule type" value="Genomic_DNA"/>
</dbReference>
<evidence type="ECO:0000259" key="3">
    <source>
        <dbReference type="PROSITE" id="PS50977"/>
    </source>
</evidence>
<evidence type="ECO:0000256" key="2">
    <source>
        <dbReference type="PROSITE-ProRule" id="PRU00335"/>
    </source>
</evidence>
<protein>
    <submittedName>
        <fullName evidence="4">TetR/AcrR family transcriptional regulator</fullName>
    </submittedName>
</protein>
<keyword evidence="5" id="KW-1185">Reference proteome</keyword>
<evidence type="ECO:0000313" key="4">
    <source>
        <dbReference type="EMBL" id="QUI21150.1"/>
    </source>
</evidence>
<dbReference type="AlphaFoldDB" id="A0A8J8MGH1"/>
<sequence>MSKRKNILDAAAAIINRESIHGITIAKVATEANIGKSTVYEYFENKEQLIQQTVQYVGEVYMDTIKKTLLESHRDFESTMKTLIKLVMKGIRKGNSHYLFMMSECKKPTGNKINAHVKVKSIVMGFRLKLLDILEAILTLGQEEGIVKKPHDKMFLIVWQNLLVTLAFEFSGVDEFVKTQHIAIDDDEKNVQTIYRYLIKMLQMDMQES</sequence>
<dbReference type="PRINTS" id="PR00455">
    <property type="entry name" value="HTHTETR"/>
</dbReference>
<dbReference type="SUPFAM" id="SSF46689">
    <property type="entry name" value="Homeodomain-like"/>
    <property type="match status" value="1"/>
</dbReference>
<dbReference type="PROSITE" id="PS50977">
    <property type="entry name" value="HTH_TETR_2"/>
    <property type="match status" value="1"/>
</dbReference>
<evidence type="ECO:0000256" key="1">
    <source>
        <dbReference type="ARBA" id="ARBA00023125"/>
    </source>
</evidence>